<evidence type="ECO:0000313" key="4">
    <source>
        <dbReference type="Proteomes" id="UP001497512"/>
    </source>
</evidence>
<reference evidence="3" key="1">
    <citation type="submission" date="2024-02" db="EMBL/GenBank/DDBJ databases">
        <authorList>
            <consortium name="ELIXIR-Norway"/>
            <consortium name="Elixir Norway"/>
        </authorList>
    </citation>
    <scope>NUCLEOTIDE SEQUENCE</scope>
</reference>
<dbReference type="Pfam" id="PF01535">
    <property type="entry name" value="PPR"/>
    <property type="match status" value="3"/>
</dbReference>
<evidence type="ECO:0000256" key="2">
    <source>
        <dbReference type="PROSITE-ProRule" id="PRU00708"/>
    </source>
</evidence>
<evidence type="ECO:0000313" key="3">
    <source>
        <dbReference type="EMBL" id="CAK9212811.1"/>
    </source>
</evidence>
<dbReference type="NCBIfam" id="TIGR00756">
    <property type="entry name" value="PPR"/>
    <property type="match status" value="1"/>
</dbReference>
<evidence type="ECO:0000256" key="1">
    <source>
        <dbReference type="ARBA" id="ARBA00022737"/>
    </source>
</evidence>
<keyword evidence="4" id="KW-1185">Reference proteome</keyword>
<evidence type="ECO:0008006" key="5">
    <source>
        <dbReference type="Google" id="ProtNLM"/>
    </source>
</evidence>
<dbReference type="Gene3D" id="1.25.40.10">
    <property type="entry name" value="Tetratricopeptide repeat domain"/>
    <property type="match status" value="1"/>
</dbReference>
<feature type="repeat" description="PPR" evidence="2">
    <location>
        <begin position="57"/>
        <end position="91"/>
    </location>
</feature>
<sequence>MWARAECFGTISTNATEGVKPDHVTFVGILNACASVAALEEGAYAHQHIIQSGWESDVFVGSSLIDIYAKCGSMQDAWKVFNKMPFRNAVSWNAMLEGFAMHGHGKVALAHFEWMCQGVKIENVTVVCLLSASTHMGLVDEGLHYFDSMCSVYNISATVEHFSCMVDLLCCTSHLR</sequence>
<dbReference type="InterPro" id="IPR011990">
    <property type="entry name" value="TPR-like_helical_dom_sf"/>
</dbReference>
<name>A0ABP0U4N1_9BRYO</name>
<protein>
    <recommendedName>
        <fullName evidence="5">Pentatricopeptide repeat-containing protein</fullName>
    </recommendedName>
</protein>
<proteinExistence type="predicted"/>
<dbReference type="InterPro" id="IPR002885">
    <property type="entry name" value="PPR_rpt"/>
</dbReference>
<dbReference type="PANTHER" id="PTHR47926">
    <property type="entry name" value="PENTATRICOPEPTIDE REPEAT-CONTAINING PROTEIN"/>
    <property type="match status" value="1"/>
</dbReference>
<dbReference type="PROSITE" id="PS51375">
    <property type="entry name" value="PPR"/>
    <property type="match status" value="1"/>
</dbReference>
<keyword evidence="1" id="KW-0677">Repeat</keyword>
<organism evidence="3 4">
    <name type="scientific">Sphagnum troendelagicum</name>
    <dbReference type="NCBI Taxonomy" id="128251"/>
    <lineage>
        <taxon>Eukaryota</taxon>
        <taxon>Viridiplantae</taxon>
        <taxon>Streptophyta</taxon>
        <taxon>Embryophyta</taxon>
        <taxon>Bryophyta</taxon>
        <taxon>Sphagnophytina</taxon>
        <taxon>Sphagnopsida</taxon>
        <taxon>Sphagnales</taxon>
        <taxon>Sphagnaceae</taxon>
        <taxon>Sphagnum</taxon>
    </lineage>
</organism>
<accession>A0ABP0U4N1</accession>
<gene>
    <name evidence="3" type="ORF">CSSPTR1EN2_LOCUS11423</name>
</gene>
<dbReference type="InterPro" id="IPR046960">
    <property type="entry name" value="PPR_At4g14850-like_plant"/>
</dbReference>
<dbReference type="EMBL" id="OZ019911">
    <property type="protein sequence ID" value="CAK9212811.1"/>
    <property type="molecule type" value="Genomic_DNA"/>
</dbReference>
<dbReference type="Proteomes" id="UP001497512">
    <property type="component" value="Chromosome 19"/>
</dbReference>